<keyword evidence="2" id="KW-0472">Membrane</keyword>
<dbReference type="AlphaFoldDB" id="A0A0E0CQD5"/>
<dbReference type="Proteomes" id="UP000008021">
    <property type="component" value="Chromosome 2"/>
</dbReference>
<protein>
    <submittedName>
        <fullName evidence="3">Uncharacterized protein</fullName>
    </submittedName>
</protein>
<feature type="region of interest" description="Disordered" evidence="1">
    <location>
        <begin position="50"/>
        <end position="103"/>
    </location>
</feature>
<dbReference type="HOGENOM" id="CLU_1930880_0_0_1"/>
<keyword evidence="4" id="KW-1185">Reference proteome</keyword>
<organism evidence="3">
    <name type="scientific">Oryza meridionalis</name>
    <dbReference type="NCBI Taxonomy" id="40149"/>
    <lineage>
        <taxon>Eukaryota</taxon>
        <taxon>Viridiplantae</taxon>
        <taxon>Streptophyta</taxon>
        <taxon>Embryophyta</taxon>
        <taxon>Tracheophyta</taxon>
        <taxon>Spermatophyta</taxon>
        <taxon>Magnoliopsida</taxon>
        <taxon>Liliopsida</taxon>
        <taxon>Poales</taxon>
        <taxon>Poaceae</taxon>
        <taxon>BOP clade</taxon>
        <taxon>Oryzoideae</taxon>
        <taxon>Oryzeae</taxon>
        <taxon>Oryzinae</taxon>
        <taxon>Oryza</taxon>
    </lineage>
</organism>
<reference evidence="3" key="1">
    <citation type="submission" date="2015-04" db="UniProtKB">
        <authorList>
            <consortium name="EnsemblPlants"/>
        </authorList>
    </citation>
    <scope>IDENTIFICATION</scope>
</reference>
<dbReference type="Gramene" id="OMERI02G28410.1">
    <property type="protein sequence ID" value="OMERI02G28410.1"/>
    <property type="gene ID" value="OMERI02G28410"/>
</dbReference>
<accession>A0A0E0CQD5</accession>
<proteinExistence type="predicted"/>
<keyword evidence="2" id="KW-0812">Transmembrane</keyword>
<name>A0A0E0CQD5_9ORYZ</name>
<sequence length="131" mass="13407">MGAAGEGREKRRGEELSLAARGRRTGAMEVAKPGFGVWRPGVRLRRRLAATSGGARRQAGKAKRAARSGSGVGAGAQAAGPWPVAAGRPDCRLPALSSRRSPKSRLAGGLVAASLLLLGLLVATLAVFLND</sequence>
<feature type="compositionally biased region" description="Low complexity" evidence="1">
    <location>
        <begin position="75"/>
        <end position="87"/>
    </location>
</feature>
<evidence type="ECO:0000313" key="4">
    <source>
        <dbReference type="Proteomes" id="UP000008021"/>
    </source>
</evidence>
<evidence type="ECO:0000313" key="3">
    <source>
        <dbReference type="EnsemblPlants" id="OMERI02G28410.1"/>
    </source>
</evidence>
<keyword evidence="2" id="KW-1133">Transmembrane helix</keyword>
<feature type="transmembrane region" description="Helical" evidence="2">
    <location>
        <begin position="106"/>
        <end position="129"/>
    </location>
</feature>
<dbReference type="EnsemblPlants" id="OMERI02G28410.1">
    <property type="protein sequence ID" value="OMERI02G28410.1"/>
    <property type="gene ID" value="OMERI02G28410"/>
</dbReference>
<evidence type="ECO:0000256" key="2">
    <source>
        <dbReference type="SAM" id="Phobius"/>
    </source>
</evidence>
<reference evidence="3" key="2">
    <citation type="submission" date="2018-05" db="EMBL/GenBank/DDBJ databases">
        <title>OmerRS3 (Oryza meridionalis Reference Sequence Version 3).</title>
        <authorList>
            <person name="Zhang J."/>
            <person name="Kudrna D."/>
            <person name="Lee S."/>
            <person name="Talag J."/>
            <person name="Welchert J."/>
            <person name="Wing R.A."/>
        </authorList>
    </citation>
    <scope>NUCLEOTIDE SEQUENCE [LARGE SCALE GENOMIC DNA]</scope>
    <source>
        <strain evidence="3">cv. OR44</strain>
    </source>
</reference>
<evidence type="ECO:0000256" key="1">
    <source>
        <dbReference type="SAM" id="MobiDB-lite"/>
    </source>
</evidence>